<feature type="compositionally biased region" description="Basic and acidic residues" evidence="5">
    <location>
        <begin position="830"/>
        <end position="847"/>
    </location>
</feature>
<feature type="disulfide bond" evidence="4">
    <location>
        <begin position="634"/>
        <end position="661"/>
    </location>
</feature>
<dbReference type="EMBL" id="CAIIXF020000003">
    <property type="protein sequence ID" value="CAH1778914.1"/>
    <property type="molecule type" value="Genomic_DNA"/>
</dbReference>
<dbReference type="SUPFAM" id="SSF57535">
    <property type="entry name" value="Complement control module/SCR domain"/>
    <property type="match status" value="6"/>
</dbReference>
<evidence type="ECO:0000259" key="7">
    <source>
        <dbReference type="PROSITE" id="PS50923"/>
    </source>
</evidence>
<feature type="disulfide bond" evidence="4">
    <location>
        <begin position="410"/>
        <end position="437"/>
    </location>
</feature>
<feature type="domain" description="Sushi" evidence="7">
    <location>
        <begin position="205"/>
        <end position="269"/>
    </location>
</feature>
<comment type="caution">
    <text evidence="8">The sequence shown here is derived from an EMBL/GenBank/DDBJ whole genome shotgun (WGS) entry which is preliminary data.</text>
</comment>
<evidence type="ECO:0000256" key="5">
    <source>
        <dbReference type="SAM" id="MobiDB-lite"/>
    </source>
</evidence>
<sequence length="867" mass="97698">MRLMISPALVLFSLSLFITSGNSDRYGPPISRGCPVDKCCKHGFKWYWSTGGRYYRWKSMFSEVEESKQCDYGKVFDVRKCYCVRVEAGCPYGKCCKYGKWYWPVGGRHYQCKVLPDGHIESKQCPYGEVFDLKKCGCVKAATGCKWSPFGDWEYIDQCSKPCGGGYRRKRGTRTKQISHEPNDKCEGDEHKIISVPCNIDPCEILCEPPLPYAPANGYRLGHSDTEPYHPGEVITYKCDKCYKIKGGDDDIKCKPNGQWDGPVPTCEKIRCQTVQAPYNGYIVYADRNCDGRTKFACNEGYKIVGYAEIKCLENGQYNYNPPKCVLECPTGKCCKNGKWYWPIGGRGYQCKVLPNGPVESKQCPYCQVFDVQKCDCVDVEIQCKAVQAPHNGYIVYADRNCDGRTKFACNEGYKPVGYAEIKCLENGQYNYNPPKCVLECPPGKCCKNGKWYWPIGGRGYQCKVLPNGPVESKQCPYCQVFDVDKCDCVDVEIQCQAVQAPDNGYIVYTDRGCGGRTKFNCNEGYKLVGYAEIKCLENGQYNYNPPKCVLECPSGKCCKNGKWYWPIGGRGYQCKVLPNGPVESKECPYCQVFDLEKCDCVDVEIQCKAVQAPDNGYIVYADRNCDGRTKFACNGGYKRVGYAEVKCLENGQYDYDPPKCVPECPPGKCCKNGKWYWPIGGRYYKCKVLPNGNVESKQCPYCKVFDVDKCDCIDAEIQCSSVQAPQNGYVSNSDRNCGGRTKFNCNGGYKLAGYAEIKCLENGQYNYNPPKCVPDCRGGWGPWGEWHCDSCKRTGYGRNKRCSKTCTKIRVCRPCGYRGYSRDDDDDDDRRKRNTNDDVELVRRDGGGGPSCDGDSKAYKTVSCYC</sequence>
<keyword evidence="4" id="KW-0768">Sushi</keyword>
<reference evidence="8" key="1">
    <citation type="submission" date="2022-03" db="EMBL/GenBank/DDBJ databases">
        <authorList>
            <person name="Martin C."/>
        </authorList>
    </citation>
    <scope>NUCLEOTIDE SEQUENCE</scope>
</reference>
<feature type="region of interest" description="Disordered" evidence="5">
    <location>
        <begin position="823"/>
        <end position="854"/>
    </location>
</feature>
<dbReference type="CDD" id="cd00033">
    <property type="entry name" value="CCP"/>
    <property type="match status" value="6"/>
</dbReference>
<feature type="disulfide bond" evidence="4">
    <location>
        <begin position="298"/>
        <end position="325"/>
    </location>
</feature>
<keyword evidence="1 6" id="KW-0732">Signal</keyword>
<feature type="domain" description="Sushi" evidence="7">
    <location>
        <begin position="270"/>
        <end position="327"/>
    </location>
</feature>
<dbReference type="OrthoDB" id="10026788at2759"/>
<feature type="disulfide bond" evidence="4">
    <location>
        <begin position="522"/>
        <end position="549"/>
    </location>
</feature>
<protein>
    <recommendedName>
        <fullName evidence="7">Sushi domain-containing protein</fullName>
    </recommendedName>
</protein>
<dbReference type="SUPFAM" id="SSF82895">
    <property type="entry name" value="TSP-1 type 1 repeat"/>
    <property type="match status" value="1"/>
</dbReference>
<dbReference type="Pfam" id="PF00084">
    <property type="entry name" value="Sushi"/>
    <property type="match status" value="6"/>
</dbReference>
<dbReference type="PROSITE" id="PS50092">
    <property type="entry name" value="TSP1"/>
    <property type="match status" value="1"/>
</dbReference>
<dbReference type="SMART" id="SM00032">
    <property type="entry name" value="CCP"/>
    <property type="match status" value="6"/>
</dbReference>
<feature type="domain" description="Sushi" evidence="7">
    <location>
        <begin position="718"/>
        <end position="775"/>
    </location>
</feature>
<dbReference type="PROSITE" id="PS50923">
    <property type="entry name" value="SUSHI"/>
    <property type="match status" value="6"/>
</dbReference>
<dbReference type="InterPro" id="IPR051277">
    <property type="entry name" value="SEZ6_CSMD_C4BPB_Regulators"/>
</dbReference>
<proteinExistence type="predicted"/>
<keyword evidence="9" id="KW-1185">Reference proteome</keyword>
<dbReference type="Gene3D" id="2.20.100.10">
    <property type="entry name" value="Thrombospondin type-1 (TSP1) repeat"/>
    <property type="match status" value="1"/>
</dbReference>
<feature type="disulfide bond" evidence="4">
    <location>
        <begin position="746"/>
        <end position="773"/>
    </location>
</feature>
<accession>A0A8S4NCC6</accession>
<evidence type="ECO:0000313" key="8">
    <source>
        <dbReference type="EMBL" id="CAH1778914.1"/>
    </source>
</evidence>
<dbReference type="InterPro" id="IPR000884">
    <property type="entry name" value="TSP1_rpt"/>
</dbReference>
<dbReference type="Gene3D" id="2.10.70.10">
    <property type="entry name" value="Complement Module, domain 1"/>
    <property type="match status" value="6"/>
</dbReference>
<keyword evidence="2" id="KW-0677">Repeat</keyword>
<evidence type="ECO:0000256" key="1">
    <source>
        <dbReference type="ARBA" id="ARBA00022729"/>
    </source>
</evidence>
<dbReference type="InterPro" id="IPR000436">
    <property type="entry name" value="Sushi_SCR_CCP_dom"/>
</dbReference>
<evidence type="ECO:0000256" key="3">
    <source>
        <dbReference type="ARBA" id="ARBA00023157"/>
    </source>
</evidence>
<evidence type="ECO:0000256" key="6">
    <source>
        <dbReference type="SAM" id="SignalP"/>
    </source>
</evidence>
<feature type="domain" description="Sushi" evidence="7">
    <location>
        <begin position="606"/>
        <end position="663"/>
    </location>
</feature>
<dbReference type="AlphaFoldDB" id="A0A8S4NCC6"/>
<evidence type="ECO:0000256" key="4">
    <source>
        <dbReference type="PROSITE-ProRule" id="PRU00302"/>
    </source>
</evidence>
<feature type="domain" description="Sushi" evidence="7">
    <location>
        <begin position="494"/>
        <end position="551"/>
    </location>
</feature>
<gene>
    <name evidence="8" type="ORF">OFUS_LOCUS5774</name>
</gene>
<feature type="signal peptide" evidence="6">
    <location>
        <begin position="1"/>
        <end position="23"/>
    </location>
</feature>
<organism evidence="8 9">
    <name type="scientific">Owenia fusiformis</name>
    <name type="common">Polychaete worm</name>
    <dbReference type="NCBI Taxonomy" id="6347"/>
    <lineage>
        <taxon>Eukaryota</taxon>
        <taxon>Metazoa</taxon>
        <taxon>Spiralia</taxon>
        <taxon>Lophotrochozoa</taxon>
        <taxon>Annelida</taxon>
        <taxon>Polychaeta</taxon>
        <taxon>Sedentaria</taxon>
        <taxon>Canalipalpata</taxon>
        <taxon>Sabellida</taxon>
        <taxon>Oweniida</taxon>
        <taxon>Oweniidae</taxon>
        <taxon>Owenia</taxon>
    </lineage>
</organism>
<dbReference type="Proteomes" id="UP000749559">
    <property type="component" value="Unassembled WGS sequence"/>
</dbReference>
<dbReference type="InterPro" id="IPR035976">
    <property type="entry name" value="Sushi/SCR/CCP_sf"/>
</dbReference>
<evidence type="ECO:0000256" key="2">
    <source>
        <dbReference type="ARBA" id="ARBA00022737"/>
    </source>
</evidence>
<evidence type="ECO:0000313" key="9">
    <source>
        <dbReference type="Proteomes" id="UP000749559"/>
    </source>
</evidence>
<feature type="domain" description="Sushi" evidence="7">
    <location>
        <begin position="382"/>
        <end position="439"/>
    </location>
</feature>
<dbReference type="InterPro" id="IPR036383">
    <property type="entry name" value="TSP1_rpt_sf"/>
</dbReference>
<comment type="caution">
    <text evidence="4">Lacks conserved residue(s) required for the propagation of feature annotation.</text>
</comment>
<dbReference type="PANTHER" id="PTHR45656:SF4">
    <property type="entry name" value="PROTEIN CBR-CLEC-78"/>
    <property type="match status" value="1"/>
</dbReference>
<keyword evidence="3 4" id="KW-1015">Disulfide bond</keyword>
<dbReference type="PANTHER" id="PTHR45656">
    <property type="entry name" value="PROTEIN CBR-CLEC-78"/>
    <property type="match status" value="1"/>
</dbReference>
<name>A0A8S4NCC6_OWEFU</name>
<feature type="chain" id="PRO_5035918392" description="Sushi domain-containing protein" evidence="6">
    <location>
        <begin position="24"/>
        <end position="867"/>
    </location>
</feature>